<feature type="transmembrane region" description="Helical" evidence="8">
    <location>
        <begin position="246"/>
        <end position="271"/>
    </location>
</feature>
<keyword evidence="7 8" id="KW-0472">Membrane</keyword>
<comment type="similarity">
    <text evidence="4">Belongs to the major facilitator superfamily. TCR/Tet family.</text>
</comment>
<evidence type="ECO:0000256" key="3">
    <source>
        <dbReference type="ARBA" id="ARBA00004236"/>
    </source>
</evidence>
<feature type="transmembrane region" description="Helical" evidence="8">
    <location>
        <begin position="12"/>
        <end position="32"/>
    </location>
</feature>
<feature type="transmembrane region" description="Helical" evidence="8">
    <location>
        <begin position="105"/>
        <end position="126"/>
    </location>
</feature>
<evidence type="ECO:0000313" key="10">
    <source>
        <dbReference type="EMBL" id="SIO44510.1"/>
    </source>
</evidence>
<name>A0A1N6JJQ7_9BURK</name>
<dbReference type="GO" id="GO:0016020">
    <property type="term" value="C:membrane"/>
    <property type="evidence" value="ECO:0007669"/>
    <property type="project" value="UniProtKB-SubCell"/>
</dbReference>
<evidence type="ECO:0000256" key="8">
    <source>
        <dbReference type="SAM" id="Phobius"/>
    </source>
</evidence>
<comment type="subcellular location">
    <subcellularLocation>
        <location evidence="3">Cell membrane</location>
    </subcellularLocation>
    <subcellularLocation>
        <location evidence="2">Membrane</location>
        <topology evidence="2">Multi-pass membrane protein</topology>
    </subcellularLocation>
</comment>
<comment type="function">
    <text evidence="1">Resistance to tetracycline by an active tetracycline efflux. This is an energy-dependent process that decreases the accumulation of the antibiotic in whole cells. This protein functions as a metal-tetracycline/H(+) antiporter.</text>
</comment>
<dbReference type="PROSITE" id="PS00216">
    <property type="entry name" value="SUGAR_TRANSPORT_1"/>
    <property type="match status" value="1"/>
</dbReference>
<dbReference type="SUPFAM" id="SSF103473">
    <property type="entry name" value="MFS general substrate transporter"/>
    <property type="match status" value="1"/>
</dbReference>
<dbReference type="PRINTS" id="PR01035">
    <property type="entry name" value="TCRTETA"/>
</dbReference>
<dbReference type="PANTHER" id="PTHR23507">
    <property type="entry name" value="ZGC:174356"/>
    <property type="match status" value="1"/>
</dbReference>
<dbReference type="InterPro" id="IPR020846">
    <property type="entry name" value="MFS_dom"/>
</dbReference>
<protein>
    <submittedName>
        <fullName evidence="10">MFS transporter, DHA1 family, tetracycline resistance protein</fullName>
    </submittedName>
</protein>
<feature type="transmembrane region" description="Helical" evidence="8">
    <location>
        <begin position="217"/>
        <end position="240"/>
    </location>
</feature>
<feature type="transmembrane region" description="Helical" evidence="8">
    <location>
        <begin position="138"/>
        <end position="162"/>
    </location>
</feature>
<gene>
    <name evidence="10" type="ORF">SAMN05444165_3256</name>
</gene>
<feature type="transmembrane region" description="Helical" evidence="8">
    <location>
        <begin position="309"/>
        <end position="329"/>
    </location>
</feature>
<evidence type="ECO:0000256" key="7">
    <source>
        <dbReference type="ARBA" id="ARBA00023136"/>
    </source>
</evidence>
<evidence type="ECO:0000256" key="5">
    <source>
        <dbReference type="ARBA" id="ARBA00022692"/>
    </source>
</evidence>
<dbReference type="InterPro" id="IPR011701">
    <property type="entry name" value="MFS"/>
</dbReference>
<evidence type="ECO:0000256" key="6">
    <source>
        <dbReference type="ARBA" id="ARBA00022989"/>
    </source>
</evidence>
<feature type="transmembrane region" description="Helical" evidence="8">
    <location>
        <begin position="371"/>
        <end position="391"/>
    </location>
</feature>
<evidence type="ECO:0000313" key="11">
    <source>
        <dbReference type="Proteomes" id="UP000185151"/>
    </source>
</evidence>
<evidence type="ECO:0000256" key="1">
    <source>
        <dbReference type="ARBA" id="ARBA00003279"/>
    </source>
</evidence>
<dbReference type="InterPro" id="IPR005829">
    <property type="entry name" value="Sugar_transporter_CS"/>
</dbReference>
<keyword evidence="5 8" id="KW-0812">Transmembrane</keyword>
<dbReference type="GO" id="GO:0022857">
    <property type="term" value="F:transmembrane transporter activity"/>
    <property type="evidence" value="ECO:0007669"/>
    <property type="project" value="InterPro"/>
</dbReference>
<dbReference type="PANTHER" id="PTHR23507:SF1">
    <property type="entry name" value="FI18259P1-RELATED"/>
    <property type="match status" value="1"/>
</dbReference>
<evidence type="ECO:0000256" key="2">
    <source>
        <dbReference type="ARBA" id="ARBA00004141"/>
    </source>
</evidence>
<keyword evidence="11" id="KW-1185">Reference proteome</keyword>
<dbReference type="InterPro" id="IPR001958">
    <property type="entry name" value="Tet-R_TetA/multi-R_MdtG-like"/>
</dbReference>
<evidence type="ECO:0000259" key="9">
    <source>
        <dbReference type="PROSITE" id="PS50850"/>
    </source>
</evidence>
<keyword evidence="6 8" id="KW-1133">Transmembrane helix</keyword>
<evidence type="ECO:0000256" key="4">
    <source>
        <dbReference type="ARBA" id="ARBA00007520"/>
    </source>
</evidence>
<dbReference type="Pfam" id="PF07690">
    <property type="entry name" value="MFS_1"/>
    <property type="match status" value="1"/>
</dbReference>
<accession>A0A1N6JJQ7</accession>
<dbReference type="Gene3D" id="1.20.1250.20">
    <property type="entry name" value="MFS general substrate transporter like domains"/>
    <property type="match status" value="1"/>
</dbReference>
<feature type="transmembrane region" description="Helical" evidence="8">
    <location>
        <begin position="52"/>
        <end position="71"/>
    </location>
</feature>
<dbReference type="Proteomes" id="UP000185151">
    <property type="component" value="Unassembled WGS sequence"/>
</dbReference>
<proteinExistence type="inferred from homology"/>
<feature type="transmembrane region" description="Helical" evidence="8">
    <location>
        <begin position="168"/>
        <end position="186"/>
    </location>
</feature>
<feature type="transmembrane region" description="Helical" evidence="8">
    <location>
        <begin position="341"/>
        <end position="365"/>
    </location>
</feature>
<dbReference type="EMBL" id="FSRU01000001">
    <property type="protein sequence ID" value="SIO44510.1"/>
    <property type="molecule type" value="Genomic_DNA"/>
</dbReference>
<dbReference type="AlphaFoldDB" id="A0A1N6JJQ7"/>
<feature type="transmembrane region" description="Helical" evidence="8">
    <location>
        <begin position="283"/>
        <end position="303"/>
    </location>
</feature>
<dbReference type="NCBIfam" id="NF012174">
    <property type="entry name" value="tet_MFS_A_B_C_D"/>
    <property type="match status" value="1"/>
</dbReference>
<feature type="domain" description="Major facilitator superfamily (MFS) profile" evidence="9">
    <location>
        <begin position="10"/>
        <end position="396"/>
    </location>
</feature>
<dbReference type="CDD" id="cd17388">
    <property type="entry name" value="MFS_TetA"/>
    <property type="match status" value="1"/>
</dbReference>
<reference evidence="10 11" key="1">
    <citation type="submission" date="2016-11" db="EMBL/GenBank/DDBJ databases">
        <authorList>
            <person name="Jaros S."/>
            <person name="Januszkiewicz K."/>
            <person name="Wedrychowicz H."/>
        </authorList>
    </citation>
    <scope>NUCLEOTIDE SEQUENCE [LARGE SCALE GENOMIC DNA]</scope>
    <source>
        <strain evidence="10 11">GAS95</strain>
    </source>
</reference>
<dbReference type="InterPro" id="IPR036259">
    <property type="entry name" value="MFS_trans_sf"/>
</dbReference>
<dbReference type="PROSITE" id="PS50850">
    <property type="entry name" value="MFS"/>
    <property type="match status" value="1"/>
</dbReference>
<sequence>MRGPSVLKKPHIVILFTVLLDAIGFGLIIPILPGLLHSLAGSDTAVSRNYGALLAVYALMQFLFAPILGALSDRFGRRPVLLASLAGAAVDYLVMASAPGLSWLYIGRVLAGITGANMAVATAYLTDVTPEAERAGRFGQMGAALGVGFIAGPLIGGLLGALHLRAPFVAAAAMNGLNLLLAYFVLPESRERQSGPREKRNMNAFAALHRLRGTPNLMPLVGVYAIIMLGSQTPATLWIIYGEDHFAWSTTIAGASLAAFGACHAVSQAFAIGPLVARLGERVALLIGLAADGLGLVFMAIATRGWMPFAILPLFAVGGITMPSLQAMLARQVDDSRQGELQGTLTSIASLIGVGGPLAVTWLYAASQHMWPGLVWAIGAALYLLVLPLLFSSRMKSPQDGAVGTSAGE</sequence>
<feature type="transmembrane region" description="Helical" evidence="8">
    <location>
        <begin position="80"/>
        <end position="99"/>
    </location>
</feature>
<organism evidence="10 11">
    <name type="scientific">Paraburkholderia phenazinium</name>
    <dbReference type="NCBI Taxonomy" id="60549"/>
    <lineage>
        <taxon>Bacteria</taxon>
        <taxon>Pseudomonadati</taxon>
        <taxon>Pseudomonadota</taxon>
        <taxon>Betaproteobacteria</taxon>
        <taxon>Burkholderiales</taxon>
        <taxon>Burkholderiaceae</taxon>
        <taxon>Paraburkholderia</taxon>
    </lineage>
</organism>